<reference evidence="9" key="3">
    <citation type="journal article" date="2017" name="Plant Physiol. Biochem.">
        <title>Differential oxidative and antioxidative response of duckweed Lemna minor toward plant growth promoting/inhibiting bacteria.</title>
        <authorList>
            <person name="Ishizawa H."/>
            <person name="Kuroda M."/>
            <person name="Morikawa M."/>
            <person name="Ike M."/>
        </authorList>
    </citation>
    <scope>NUCLEOTIDE SEQUENCE [LARGE SCALE GENOMIC DNA]</scope>
    <source>
        <strain evidence="9">H3</strain>
    </source>
</reference>
<evidence type="ECO:0000256" key="4">
    <source>
        <dbReference type="ARBA" id="ARBA00022729"/>
    </source>
</evidence>
<organism evidence="8 9">
    <name type="scientific">Aquitalea magnusonii</name>
    <dbReference type="NCBI Taxonomy" id="332411"/>
    <lineage>
        <taxon>Bacteria</taxon>
        <taxon>Pseudomonadati</taxon>
        <taxon>Pseudomonadota</taxon>
        <taxon>Betaproteobacteria</taxon>
        <taxon>Neisseriales</taxon>
        <taxon>Chromobacteriaceae</taxon>
        <taxon>Aquitalea</taxon>
    </lineage>
</organism>
<gene>
    <name evidence="8" type="ORF">DLM_2045</name>
</gene>
<reference evidence="9" key="1">
    <citation type="journal article" date="2017" name="Biotechnol. Biofuels">
        <title>Evaluation of environmental bacterial communities as a factor affecting the growth of duckweed Lemna minor.</title>
        <authorList>
            <person name="Ishizawa H."/>
            <person name="Kuroda M."/>
            <person name="Morikawa M."/>
            <person name="Ike M."/>
        </authorList>
    </citation>
    <scope>NUCLEOTIDE SEQUENCE [LARGE SCALE GENOMIC DNA]</scope>
    <source>
        <strain evidence="9">H3</strain>
    </source>
</reference>
<evidence type="ECO:0000256" key="7">
    <source>
        <dbReference type="ARBA" id="ARBA00023157"/>
    </source>
</evidence>
<dbReference type="Proteomes" id="UP000198290">
    <property type="component" value="Chromosome"/>
</dbReference>
<evidence type="ECO:0000256" key="3">
    <source>
        <dbReference type="ARBA" id="ARBA00022723"/>
    </source>
</evidence>
<accession>A0A3G9GHC6</accession>
<keyword evidence="5" id="KW-0378">Hydrolase</keyword>
<name>A0A3G9GHC6_9NEIS</name>
<keyword evidence="6" id="KW-0106">Calcium</keyword>
<dbReference type="AlphaFoldDB" id="A0A3G9GHC6"/>
<evidence type="ECO:0000313" key="9">
    <source>
        <dbReference type="Proteomes" id="UP000198290"/>
    </source>
</evidence>
<dbReference type="PANTHER" id="PTHR33938:SF15">
    <property type="entry name" value="FERULOYL ESTERASE B-RELATED"/>
    <property type="match status" value="1"/>
</dbReference>
<dbReference type="SUPFAM" id="SSF53474">
    <property type="entry name" value="alpha/beta-Hydrolases"/>
    <property type="match status" value="1"/>
</dbReference>
<keyword evidence="4" id="KW-0732">Signal</keyword>
<comment type="similarity">
    <text evidence="1">Belongs to the tannase family.</text>
</comment>
<dbReference type="Gene3D" id="3.40.50.1820">
    <property type="entry name" value="alpha/beta hydrolase"/>
    <property type="match status" value="1"/>
</dbReference>
<dbReference type="GO" id="GO:0052689">
    <property type="term" value="F:carboxylic ester hydrolase activity"/>
    <property type="evidence" value="ECO:0007669"/>
    <property type="project" value="UniProtKB-KW"/>
</dbReference>
<reference evidence="8 9" key="2">
    <citation type="journal article" date="2017" name="Genome Announc.">
        <title>Draft genome sequence of Aquitalea magnusonii strain H3, a plant growth-promoting bacterium of duckweed Lemna minor.</title>
        <authorList>
            <person name="Ishizawa H."/>
            <person name="Kuroda M."/>
            <person name="Ike M."/>
        </authorList>
    </citation>
    <scope>NUCLEOTIDE SEQUENCE [LARGE SCALE GENOMIC DNA]</scope>
    <source>
        <strain evidence="8 9">H3</strain>
    </source>
</reference>
<evidence type="ECO:0000256" key="5">
    <source>
        <dbReference type="ARBA" id="ARBA00022801"/>
    </source>
</evidence>
<dbReference type="Pfam" id="PF07519">
    <property type="entry name" value="Tannase"/>
    <property type="match status" value="1"/>
</dbReference>
<dbReference type="STRING" id="332411.VI06_01260"/>
<evidence type="ECO:0000256" key="6">
    <source>
        <dbReference type="ARBA" id="ARBA00022837"/>
    </source>
</evidence>
<protein>
    <submittedName>
        <fullName evidence="8">Tannase</fullName>
    </submittedName>
</protein>
<proteinExistence type="inferred from homology"/>
<dbReference type="KEGG" id="amah:DLM_2045"/>
<evidence type="ECO:0000313" key="8">
    <source>
        <dbReference type="EMBL" id="BBF85661.1"/>
    </source>
</evidence>
<evidence type="ECO:0000256" key="2">
    <source>
        <dbReference type="ARBA" id="ARBA00022487"/>
    </source>
</evidence>
<keyword evidence="9" id="KW-1185">Reference proteome</keyword>
<dbReference type="InterPro" id="IPR011118">
    <property type="entry name" value="Tannase/feruloyl_esterase"/>
</dbReference>
<keyword evidence="7" id="KW-1015">Disulfide bond</keyword>
<dbReference type="EMBL" id="AP018823">
    <property type="protein sequence ID" value="BBF85661.1"/>
    <property type="molecule type" value="Genomic_DNA"/>
</dbReference>
<keyword evidence="3" id="KW-0479">Metal-binding</keyword>
<dbReference type="InterPro" id="IPR029058">
    <property type="entry name" value="AB_hydrolase_fold"/>
</dbReference>
<dbReference type="GO" id="GO:0046872">
    <property type="term" value="F:metal ion binding"/>
    <property type="evidence" value="ECO:0007669"/>
    <property type="project" value="UniProtKB-KW"/>
</dbReference>
<keyword evidence="2" id="KW-0719">Serine esterase</keyword>
<evidence type="ECO:0000256" key="1">
    <source>
        <dbReference type="ARBA" id="ARBA00006249"/>
    </source>
</evidence>
<sequence length="614" mass="65140">MDEVNNTDHRGGLAAIGWRCLPVLAWLYLLCSAWLPRLAQAADYQNLPVQPAVISCAALGQQDLSAAADATVSIQAASVVNTPKGAFCKVEGRIAPAIGFEVDLPVNGWTQRYLQGGCGGLCGMTRVGISNAGRCGPALNGEFVVAGNDMGHKGPMMGPDQASFGADPQKRIDFAYRANHQTALVAKALIRAFYGQPARFSYFVGCSDGGREALMEAQRYPDDFDGVSAGAPATLFQLQNSLYHGWNVVANQRADGSNILLQNRLGILHRAVLAHCAEGSGVKDGLLQDPLSCKVDPAWAQCPPDAADSSQCLTAEEVAVARKLYDGPLDAAGRKLTMGGVLPGSELQWMVPASTHGKSMSQDIASLAISYLILPQLDLGMGNLQKLRFDDATFARLAQLAPLYNATNTNLQPFYQRGGKLILWHGLADTSVTPAVSLAYYQGVQQQLGAAATDSFMRLFLLPGVSHCGGGEGYDQVDVLSPLMAWTELQRPPAALLTGKLAQAAPDFMAAPPPAGIPEQGKPAQAAATLHVAPLPSSPLAQPWAALKATRPVYPWPMIARYRGSGDVNDAANYQPQQSAAVLPLDFNSLASTLIGPDNQRNYRVEQGRLTAAP</sequence>
<dbReference type="PANTHER" id="PTHR33938">
    <property type="entry name" value="FERULOYL ESTERASE B-RELATED"/>
    <property type="match status" value="1"/>
</dbReference>